<feature type="domain" description="ABC transmembrane type-1" evidence="11">
    <location>
        <begin position="47"/>
        <end position="317"/>
    </location>
</feature>
<evidence type="ECO:0000256" key="2">
    <source>
        <dbReference type="ARBA" id="ARBA00022448"/>
    </source>
</evidence>
<accession>A0A3L6TJZ3</accession>
<gene>
    <name evidence="12" type="ORF">C2845_PM01G27870</name>
</gene>
<dbReference type="OrthoDB" id="6500128at2759"/>
<keyword evidence="13" id="KW-1185">Reference proteome</keyword>
<feature type="transmembrane region" description="Helical" evidence="9">
    <location>
        <begin position="94"/>
        <end position="114"/>
    </location>
</feature>
<evidence type="ECO:0000313" key="12">
    <source>
        <dbReference type="EMBL" id="RLN40613.1"/>
    </source>
</evidence>
<proteinExistence type="predicted"/>
<dbReference type="Pfam" id="PF00005">
    <property type="entry name" value="ABC_tran"/>
    <property type="match status" value="1"/>
</dbReference>
<dbReference type="InterPro" id="IPR011527">
    <property type="entry name" value="ABC1_TM_dom"/>
</dbReference>
<evidence type="ECO:0000256" key="3">
    <source>
        <dbReference type="ARBA" id="ARBA00022692"/>
    </source>
</evidence>
<dbReference type="PROSITE" id="PS50893">
    <property type="entry name" value="ABC_TRANSPORTER_2"/>
    <property type="match status" value="1"/>
</dbReference>
<dbReference type="FunFam" id="1.20.1560.10:FF:000058">
    <property type="entry name" value="ABC transporter B family member 25"/>
    <property type="match status" value="1"/>
</dbReference>
<comment type="caution">
    <text evidence="12">The sequence shown here is derived from an EMBL/GenBank/DDBJ whole genome shotgun (WGS) entry which is preliminary data.</text>
</comment>
<evidence type="ECO:0000256" key="1">
    <source>
        <dbReference type="ARBA" id="ARBA00004141"/>
    </source>
</evidence>
<dbReference type="Pfam" id="PF00664">
    <property type="entry name" value="ABC_membrane"/>
    <property type="match status" value="1"/>
</dbReference>
<dbReference type="PANTHER" id="PTHR43394">
    <property type="entry name" value="ATP-DEPENDENT PERMEASE MDL1, MITOCHONDRIAL"/>
    <property type="match status" value="1"/>
</dbReference>
<dbReference type="Proteomes" id="UP000275267">
    <property type="component" value="Unassembled WGS sequence"/>
</dbReference>
<reference evidence="13" key="1">
    <citation type="journal article" date="2019" name="Nat. Commun.">
        <title>The genome of broomcorn millet.</title>
        <authorList>
            <person name="Zou C."/>
            <person name="Miki D."/>
            <person name="Li D."/>
            <person name="Tang Q."/>
            <person name="Xiao L."/>
            <person name="Rajput S."/>
            <person name="Deng P."/>
            <person name="Jia W."/>
            <person name="Huang R."/>
            <person name="Zhang M."/>
            <person name="Sun Y."/>
            <person name="Hu J."/>
            <person name="Fu X."/>
            <person name="Schnable P.S."/>
            <person name="Li F."/>
            <person name="Zhang H."/>
            <person name="Feng B."/>
            <person name="Zhu X."/>
            <person name="Liu R."/>
            <person name="Schnable J.C."/>
            <person name="Zhu J.-K."/>
            <person name="Zhang H."/>
        </authorList>
    </citation>
    <scope>NUCLEOTIDE SEQUENCE [LARGE SCALE GENOMIC DNA]</scope>
</reference>
<dbReference type="InterPro" id="IPR027417">
    <property type="entry name" value="P-loop_NTPase"/>
</dbReference>
<evidence type="ECO:0000256" key="5">
    <source>
        <dbReference type="ARBA" id="ARBA00022840"/>
    </source>
</evidence>
<dbReference type="PROSITE" id="PS50929">
    <property type="entry name" value="ABC_TM1F"/>
    <property type="match status" value="1"/>
</dbReference>
<keyword evidence="6 9" id="KW-1133">Transmembrane helix</keyword>
<dbReference type="FunFam" id="3.40.50.300:FF:002724">
    <property type="entry name" value="HAlF transporter (PGP related)"/>
    <property type="match status" value="1"/>
</dbReference>
<keyword evidence="4" id="KW-0547">Nucleotide-binding</keyword>
<dbReference type="Gene3D" id="3.40.50.300">
    <property type="entry name" value="P-loop containing nucleotide triphosphate hydrolases"/>
    <property type="match status" value="2"/>
</dbReference>
<dbReference type="InterPro" id="IPR003439">
    <property type="entry name" value="ABC_transporter-like_ATP-bd"/>
</dbReference>
<name>A0A3L6TJZ3_PANMI</name>
<keyword evidence="7 9" id="KW-0472">Membrane</keyword>
<keyword evidence="3 9" id="KW-0812">Transmembrane</keyword>
<dbReference type="InterPro" id="IPR003593">
    <property type="entry name" value="AAA+_ATPase"/>
</dbReference>
<dbReference type="GO" id="GO:0005524">
    <property type="term" value="F:ATP binding"/>
    <property type="evidence" value="ECO:0007669"/>
    <property type="project" value="UniProtKB-KW"/>
</dbReference>
<feature type="transmembrane region" description="Helical" evidence="9">
    <location>
        <begin position="294"/>
        <end position="315"/>
    </location>
</feature>
<evidence type="ECO:0000259" key="10">
    <source>
        <dbReference type="PROSITE" id="PS50893"/>
    </source>
</evidence>
<evidence type="ECO:0000313" key="13">
    <source>
        <dbReference type="Proteomes" id="UP000275267"/>
    </source>
</evidence>
<feature type="region of interest" description="Disordered" evidence="8">
    <location>
        <begin position="531"/>
        <end position="550"/>
    </location>
</feature>
<evidence type="ECO:0000256" key="4">
    <source>
        <dbReference type="ARBA" id="ARBA00022741"/>
    </source>
</evidence>
<dbReference type="GO" id="GO:0005743">
    <property type="term" value="C:mitochondrial inner membrane"/>
    <property type="evidence" value="ECO:0007669"/>
    <property type="project" value="TreeGrafter"/>
</dbReference>
<dbReference type="SMART" id="SM00382">
    <property type="entry name" value="AAA"/>
    <property type="match status" value="1"/>
</dbReference>
<evidence type="ECO:0008006" key="14">
    <source>
        <dbReference type="Google" id="ProtNLM"/>
    </source>
</evidence>
<sequence>MGKNMRIKTAPKANRVPLLGDEETSRALSDLEEGSNVQAKHDAGKLVLATIALLVASLSNILVPKYGGKIIDIVSRDVRRPEDKAQALEDVKGTILYIVIIVVVGIIDTLKTYLMPPQEIAFFDVTRTGELLSRLSEDTQIIKNAATTNLSEALRNITTTAIGLGFMFSTSWKLTLLSLVIVPAISVAVRRFGRFLRELSHQTQAAAAVASSIAEESFGAIRTVRSFAQESHEISRYGEKVEETLKLGLKQAKVVGLFSGGLNAASTLSVVIVVIYGANLTINGYMTTGSLTSFILYSLTVGSSVSALSGLYTTVMKASGASRRVFQLLDRVSSMPNSGDKCPINEEDGEVELDDVWFSYPSRPTHMILKGITLKLAPGSKVALVGPSGGGKTTIANLIERFYDPLKGRILLNGVSLVEISHQYLHNKVSIVSQEPTLFNCTIEENIAYGLEGKADFADVESAADAMDSLMKGRTVLVIAHRLSTVKSADTVAVISDGQIVESGTHDELLARDGIYTALVKRQLQGPKFEATSSISEAGEIQAEPSSNGQ</sequence>
<keyword evidence="2" id="KW-0813">Transport</keyword>
<comment type="subcellular location">
    <subcellularLocation>
        <location evidence="1">Membrane</location>
        <topology evidence="1">Multi-pass membrane protein</topology>
    </subcellularLocation>
</comment>
<evidence type="ECO:0000256" key="9">
    <source>
        <dbReference type="SAM" id="Phobius"/>
    </source>
</evidence>
<dbReference type="SUPFAM" id="SSF52540">
    <property type="entry name" value="P-loop containing nucleoside triphosphate hydrolases"/>
    <property type="match status" value="1"/>
</dbReference>
<evidence type="ECO:0000259" key="11">
    <source>
        <dbReference type="PROSITE" id="PS50929"/>
    </source>
</evidence>
<dbReference type="InterPro" id="IPR036640">
    <property type="entry name" value="ABC1_TM_sf"/>
</dbReference>
<dbReference type="AlphaFoldDB" id="A0A3L6TJZ3"/>
<dbReference type="GO" id="GO:0015421">
    <property type="term" value="F:ABC-type oligopeptide transporter activity"/>
    <property type="evidence" value="ECO:0007669"/>
    <property type="project" value="TreeGrafter"/>
</dbReference>
<dbReference type="PANTHER" id="PTHR43394:SF1">
    <property type="entry name" value="ATP-BINDING CASSETTE SUB-FAMILY B MEMBER 10, MITOCHONDRIAL"/>
    <property type="match status" value="1"/>
</dbReference>
<evidence type="ECO:0000256" key="7">
    <source>
        <dbReference type="ARBA" id="ARBA00023136"/>
    </source>
</evidence>
<evidence type="ECO:0000256" key="8">
    <source>
        <dbReference type="SAM" id="MobiDB-lite"/>
    </source>
</evidence>
<dbReference type="GO" id="GO:0016887">
    <property type="term" value="F:ATP hydrolysis activity"/>
    <property type="evidence" value="ECO:0007669"/>
    <property type="project" value="InterPro"/>
</dbReference>
<dbReference type="InterPro" id="IPR039421">
    <property type="entry name" value="Type_1_exporter"/>
</dbReference>
<dbReference type="Gene3D" id="1.20.1560.10">
    <property type="entry name" value="ABC transporter type 1, transmembrane domain"/>
    <property type="match status" value="1"/>
</dbReference>
<dbReference type="STRING" id="4540.A0A3L6TJZ3"/>
<feature type="transmembrane region" description="Helical" evidence="9">
    <location>
        <begin position="254"/>
        <end position="282"/>
    </location>
</feature>
<keyword evidence="5" id="KW-0067">ATP-binding</keyword>
<protein>
    <recommendedName>
        <fullName evidence="14">ABC transporter B family member 27-like</fullName>
    </recommendedName>
</protein>
<organism evidence="12 13">
    <name type="scientific">Panicum miliaceum</name>
    <name type="common">Proso millet</name>
    <name type="synonym">Broomcorn millet</name>
    <dbReference type="NCBI Taxonomy" id="4540"/>
    <lineage>
        <taxon>Eukaryota</taxon>
        <taxon>Viridiplantae</taxon>
        <taxon>Streptophyta</taxon>
        <taxon>Embryophyta</taxon>
        <taxon>Tracheophyta</taxon>
        <taxon>Spermatophyta</taxon>
        <taxon>Magnoliopsida</taxon>
        <taxon>Liliopsida</taxon>
        <taxon>Poales</taxon>
        <taxon>Poaceae</taxon>
        <taxon>PACMAD clade</taxon>
        <taxon>Panicoideae</taxon>
        <taxon>Panicodae</taxon>
        <taxon>Paniceae</taxon>
        <taxon>Panicinae</taxon>
        <taxon>Panicum</taxon>
        <taxon>Panicum sect. Panicum</taxon>
    </lineage>
</organism>
<evidence type="ECO:0000256" key="6">
    <source>
        <dbReference type="ARBA" id="ARBA00022989"/>
    </source>
</evidence>
<dbReference type="SUPFAM" id="SSF90123">
    <property type="entry name" value="ABC transporter transmembrane region"/>
    <property type="match status" value="1"/>
</dbReference>
<feature type="domain" description="ABC transporter" evidence="10">
    <location>
        <begin position="351"/>
        <end position="522"/>
    </location>
</feature>
<feature type="transmembrane region" description="Helical" evidence="9">
    <location>
        <begin position="174"/>
        <end position="193"/>
    </location>
</feature>
<dbReference type="EMBL" id="PQIB02000001">
    <property type="protein sequence ID" value="RLN40613.1"/>
    <property type="molecule type" value="Genomic_DNA"/>
</dbReference>
<dbReference type="GO" id="GO:0090374">
    <property type="term" value="P:oligopeptide export from mitochondrion"/>
    <property type="evidence" value="ECO:0007669"/>
    <property type="project" value="TreeGrafter"/>
</dbReference>